<keyword evidence="1" id="KW-0472">Membrane</keyword>
<sequence>METGINVASPVASHAVDRRVMLVLFFLPVTLLVLATLAINGGMLMYTLDDPYIHIDLAKRIFSGHYGINPGEYSAPSSSILWPFLLAPFTPLGNFMLWVPLLLNIGFSFLTCSLFNRLLPEISLVHRLCILGGWFLATNFYGLIFNGMEHCLQIFLVTVIALGVLRKEFYSEQVTGNAVYLAIMVLPLVRYEGLAVSLPVLLYLLCKGERLKPLVYGAVLVSAVALFSMFLARLGVGYLPSSVIAKSDTTGLSSIAMNAIGQFEKYGWIIVALLVMCAFMPNRKLLIMLLVTVTALHALFGKNGWFGRYEIYWLTFLGVFFLHLCITRLKARSTAIIFALLPLAFAQLVYTTLSTPLASAAVYNQQYPMSQIAQRLNAPVAVNDLGLVALNSRQYVLDLWGLGNLEALKLRKTETGPGWIKDLMDRKNVHYAFIYEEWFPERPDNWIKVGELQMHVPKIATAFNHVAFYATDELSAQTLKDVMQTYALEQPTGKYEFIFENR</sequence>
<dbReference type="RefSeq" id="WP_243246163.1">
    <property type="nucleotide sequence ID" value="NZ_LOHG01000006.1"/>
</dbReference>
<comment type="caution">
    <text evidence="2">The sequence shown here is derived from an EMBL/GenBank/DDBJ whole genome shotgun (WGS) entry which is preliminary data.</text>
</comment>
<feature type="transmembrane region" description="Helical" evidence="1">
    <location>
        <begin position="177"/>
        <end position="202"/>
    </location>
</feature>
<keyword evidence="1" id="KW-1133">Transmembrane helix</keyword>
<dbReference type="EMBL" id="LOHG01000006">
    <property type="protein sequence ID" value="MCI8210155.1"/>
    <property type="molecule type" value="Genomic_DNA"/>
</dbReference>
<proteinExistence type="predicted"/>
<evidence type="ECO:0008006" key="4">
    <source>
        <dbReference type="Google" id="ProtNLM"/>
    </source>
</evidence>
<organism evidence="2 3">
    <name type="scientific">Pseudomonas maioricensis</name>
    <dbReference type="NCBI Taxonomy" id="1766623"/>
    <lineage>
        <taxon>Bacteria</taxon>
        <taxon>Pseudomonadati</taxon>
        <taxon>Pseudomonadota</taxon>
        <taxon>Gammaproteobacteria</taxon>
        <taxon>Pseudomonadales</taxon>
        <taxon>Pseudomonadaceae</taxon>
        <taxon>Pseudomonas</taxon>
    </lineage>
</organism>
<evidence type="ECO:0000313" key="2">
    <source>
        <dbReference type="EMBL" id="MCI8210155.1"/>
    </source>
</evidence>
<evidence type="ECO:0000256" key="1">
    <source>
        <dbReference type="SAM" id="Phobius"/>
    </source>
</evidence>
<accession>A0ABS9ZHY7</accession>
<reference evidence="2 3" key="1">
    <citation type="submission" date="2015-12" db="EMBL/GenBank/DDBJ databases">
        <title>Phylogenomics in the description of a new species in the Pseudomonas syringae group.</title>
        <authorList>
            <person name="Busquets A."/>
            <person name="Gomila M."/>
            <person name="Beiki F."/>
            <person name="Rahimian H."/>
            <person name="Mulet M."/>
            <person name="Sanchez D."/>
            <person name="Garcia-Valdes E."/>
            <person name="Lalucat J."/>
        </authorList>
    </citation>
    <scope>NUCLEOTIDE SEQUENCE [LARGE SCALE GENOMIC DNA]</scope>
    <source>
        <strain evidence="2 3">S25</strain>
    </source>
</reference>
<keyword evidence="1" id="KW-0812">Transmembrane</keyword>
<feature type="transmembrane region" description="Helical" evidence="1">
    <location>
        <begin position="286"/>
        <end position="305"/>
    </location>
</feature>
<evidence type="ECO:0000313" key="3">
    <source>
        <dbReference type="Proteomes" id="UP001320513"/>
    </source>
</evidence>
<protein>
    <recommendedName>
        <fullName evidence="4">4-amino-4-deoxy-L-arabinose transferase</fullName>
    </recommendedName>
</protein>
<feature type="transmembrane region" description="Helical" evidence="1">
    <location>
        <begin position="95"/>
        <end position="119"/>
    </location>
</feature>
<feature type="transmembrane region" description="Helical" evidence="1">
    <location>
        <begin position="20"/>
        <end position="39"/>
    </location>
</feature>
<feature type="transmembrane region" description="Helical" evidence="1">
    <location>
        <begin position="336"/>
        <end position="363"/>
    </location>
</feature>
<gene>
    <name evidence="2" type="ORF">AUC61_11470</name>
</gene>
<feature type="transmembrane region" description="Helical" evidence="1">
    <location>
        <begin position="214"/>
        <end position="239"/>
    </location>
</feature>
<feature type="transmembrane region" description="Helical" evidence="1">
    <location>
        <begin position="259"/>
        <end position="279"/>
    </location>
</feature>
<name>A0ABS9ZHY7_9PSED</name>
<dbReference type="Proteomes" id="UP001320513">
    <property type="component" value="Unassembled WGS sequence"/>
</dbReference>
<keyword evidence="3" id="KW-1185">Reference proteome</keyword>
<feature type="transmembrane region" description="Helical" evidence="1">
    <location>
        <begin position="311"/>
        <end position="329"/>
    </location>
</feature>